<dbReference type="InterPro" id="IPR018988">
    <property type="entry name" value="DUF2000"/>
</dbReference>
<keyword evidence="2" id="KW-1185">Reference proteome</keyword>
<accession>A0ABW2KHG0</accession>
<evidence type="ECO:0000313" key="1">
    <source>
        <dbReference type="EMBL" id="MFC7329414.1"/>
    </source>
</evidence>
<dbReference type="SUPFAM" id="SSF102462">
    <property type="entry name" value="Peptidyl-tRNA hydrolase II"/>
    <property type="match status" value="1"/>
</dbReference>
<proteinExistence type="predicted"/>
<dbReference type="RefSeq" id="WP_379872050.1">
    <property type="nucleotide sequence ID" value="NZ_JBHTBH010000007.1"/>
</dbReference>
<name>A0ABW2KHG0_9ACTN</name>
<gene>
    <name evidence="1" type="ORF">ACFQRF_16905</name>
</gene>
<dbReference type="Gene3D" id="3.40.1490.10">
    <property type="entry name" value="Bit1"/>
    <property type="match status" value="1"/>
</dbReference>
<reference evidence="2" key="1">
    <citation type="journal article" date="2019" name="Int. J. Syst. Evol. Microbiol.">
        <title>The Global Catalogue of Microorganisms (GCM) 10K type strain sequencing project: providing services to taxonomists for standard genome sequencing and annotation.</title>
        <authorList>
            <consortium name="The Broad Institute Genomics Platform"/>
            <consortium name="The Broad Institute Genome Sequencing Center for Infectious Disease"/>
            <person name="Wu L."/>
            <person name="Ma J."/>
        </authorList>
    </citation>
    <scope>NUCLEOTIDE SEQUENCE [LARGE SCALE GENOMIC DNA]</scope>
    <source>
        <strain evidence="2">CGMCC 4.7382</strain>
    </source>
</reference>
<dbReference type="EMBL" id="JBHTBH010000007">
    <property type="protein sequence ID" value="MFC7329414.1"/>
    <property type="molecule type" value="Genomic_DNA"/>
</dbReference>
<dbReference type="Pfam" id="PF09391">
    <property type="entry name" value="DUF2000"/>
    <property type="match status" value="1"/>
</dbReference>
<dbReference type="Proteomes" id="UP001596540">
    <property type="component" value="Unassembled WGS sequence"/>
</dbReference>
<dbReference type="InterPro" id="IPR023476">
    <property type="entry name" value="Pep_tRNA_hydro_II_dom_sf"/>
</dbReference>
<comment type="caution">
    <text evidence="1">The sequence shown here is derived from an EMBL/GenBank/DDBJ whole genome shotgun (WGS) entry which is preliminary data.</text>
</comment>
<protein>
    <submittedName>
        <fullName evidence="1">DUF2000 family protein</fullName>
    </submittedName>
</protein>
<evidence type="ECO:0000313" key="2">
    <source>
        <dbReference type="Proteomes" id="UP001596540"/>
    </source>
</evidence>
<sequence length="136" mass="14531">MRFDTKMAIAVREDLAMWQKLNVTAFLAGGAGFGVDSLVGKPYEDGSGNRYLPMIGQPVVVHSADAEGLARARDRAVARGLQVGVYTEELFATDNDEDNRAAVRAVPAEELHLVGVAVYGPRNAVAAALKRLPLHG</sequence>
<organism evidence="1 2">
    <name type="scientific">Marinactinospora rubrisoli</name>
    <dbReference type="NCBI Taxonomy" id="2715399"/>
    <lineage>
        <taxon>Bacteria</taxon>
        <taxon>Bacillati</taxon>
        <taxon>Actinomycetota</taxon>
        <taxon>Actinomycetes</taxon>
        <taxon>Streptosporangiales</taxon>
        <taxon>Nocardiopsidaceae</taxon>
        <taxon>Marinactinospora</taxon>
    </lineage>
</organism>